<dbReference type="Pfam" id="PF24802">
    <property type="entry name" value="DUF7703"/>
    <property type="match status" value="1"/>
</dbReference>
<accession>A0A8H6UNR6</accession>
<feature type="transmembrane region" description="Helical" evidence="2">
    <location>
        <begin position="95"/>
        <end position="118"/>
    </location>
</feature>
<proteinExistence type="predicted"/>
<protein>
    <recommendedName>
        <fullName evidence="3">DUF7703 domain-containing protein</fullName>
    </recommendedName>
</protein>
<dbReference type="Proteomes" id="UP000662466">
    <property type="component" value="Unassembled WGS sequence"/>
</dbReference>
<feature type="transmembrane region" description="Helical" evidence="2">
    <location>
        <begin position="214"/>
        <end position="239"/>
    </location>
</feature>
<keyword evidence="2" id="KW-1133">Transmembrane helix</keyword>
<feature type="compositionally biased region" description="Low complexity" evidence="1">
    <location>
        <begin position="304"/>
        <end position="316"/>
    </location>
</feature>
<evidence type="ECO:0000313" key="7">
    <source>
        <dbReference type="Proteomes" id="UP000662466"/>
    </source>
</evidence>
<dbReference type="EMBL" id="JACBAD010002124">
    <property type="protein sequence ID" value="KAF7114460.1"/>
    <property type="molecule type" value="Genomic_DNA"/>
</dbReference>
<evidence type="ECO:0000259" key="3">
    <source>
        <dbReference type="Pfam" id="PF24802"/>
    </source>
</evidence>
<dbReference type="PANTHER" id="PTHR37013">
    <property type="entry name" value="INTEGRAL MEMBRANE PROTEIN (AFU_ORTHOLOGUE AFUA_1G05950)-RELATED"/>
    <property type="match status" value="1"/>
</dbReference>
<name>A0A8H6UNR6_9EURO</name>
<dbReference type="AlphaFoldDB" id="A0A8H6UNR6"/>
<feature type="transmembrane region" description="Helical" evidence="2">
    <location>
        <begin position="34"/>
        <end position="58"/>
    </location>
</feature>
<dbReference type="InterPro" id="IPR056120">
    <property type="entry name" value="DUF7703"/>
</dbReference>
<feature type="domain" description="DUF7703" evidence="3">
    <location>
        <begin position="26"/>
        <end position="266"/>
    </location>
</feature>
<evidence type="ECO:0000256" key="2">
    <source>
        <dbReference type="SAM" id="Phobius"/>
    </source>
</evidence>
<gene>
    <name evidence="4" type="ORF">CNMCM5793_008764</name>
    <name evidence="5" type="ORF">CNMCM6106_004259</name>
</gene>
<dbReference type="EMBL" id="JACBAF010002294">
    <property type="protein sequence ID" value="KAF7157970.1"/>
    <property type="molecule type" value="Genomic_DNA"/>
</dbReference>
<evidence type="ECO:0000256" key="1">
    <source>
        <dbReference type="SAM" id="MobiDB-lite"/>
    </source>
</evidence>
<dbReference type="OrthoDB" id="405906at2759"/>
<evidence type="ECO:0000313" key="4">
    <source>
        <dbReference type="EMBL" id="KAF7114460.1"/>
    </source>
</evidence>
<keyword evidence="2" id="KW-0812">Transmembrane</keyword>
<dbReference type="Proteomes" id="UP000630445">
    <property type="component" value="Unassembled WGS sequence"/>
</dbReference>
<evidence type="ECO:0000313" key="5">
    <source>
        <dbReference type="EMBL" id="KAF7157970.1"/>
    </source>
</evidence>
<feature type="transmembrane region" description="Helical" evidence="2">
    <location>
        <begin position="130"/>
        <end position="154"/>
    </location>
</feature>
<feature type="transmembrane region" description="Helical" evidence="2">
    <location>
        <begin position="65"/>
        <end position="89"/>
    </location>
</feature>
<keyword evidence="6" id="KW-1185">Reference proteome</keyword>
<evidence type="ECO:0000313" key="6">
    <source>
        <dbReference type="Proteomes" id="UP000630445"/>
    </source>
</evidence>
<feature type="region of interest" description="Disordered" evidence="1">
    <location>
        <begin position="283"/>
        <end position="323"/>
    </location>
</feature>
<dbReference type="PANTHER" id="PTHR37013:SF7">
    <property type="entry name" value="INTEGRAL MEMBRANE PROTEIN"/>
    <property type="match status" value="1"/>
</dbReference>
<keyword evidence="2" id="KW-0472">Membrane</keyword>
<sequence length="341" mass="38334">MASTPPPSIASTSTTQFSDGHILHNIHIDQTQKYVFTAFAGVVWYNAIELVVLCLTTFKRYHGCYFWSLLLASISLIPHVLGFFFLLFLPTTVSPYVAVSLIIPTWCTMVTGHSLVLWSRLHLVLQKPKILRGILALIIIDAVTLQVPIAVLLYGAVSPHATRFTAGYEVMERIQLIIFALQECLISSFYVVETIKMLRLRPPEARHRRILTQLLVINIVILVLDVAVVGTEYAGYYAVQVMFKPVAYSIKFKLEYAILGRLIQVAKGECGYLEREQVSSSVQGFHSDRSERTETVGSGSMSLSQSQSPQRPRPQSAGTGMSYIRDEDTYASMRFHERRVL</sequence>
<comment type="caution">
    <text evidence="5">The sequence shown here is derived from an EMBL/GenBank/DDBJ whole genome shotgun (WGS) entry which is preliminary data.</text>
</comment>
<reference evidence="5" key="1">
    <citation type="submission" date="2020-06" db="EMBL/GenBank/DDBJ databases">
        <title>Draft genome sequences of strains closely related to Aspergillus parafelis and Aspergillus hiratsukae.</title>
        <authorList>
            <person name="Dos Santos R.A.C."/>
            <person name="Rivero-Menendez O."/>
            <person name="Steenwyk J.L."/>
            <person name="Mead M.E."/>
            <person name="Goldman G.H."/>
            <person name="Alastruey-Izquierdo A."/>
            <person name="Rokas A."/>
        </authorList>
    </citation>
    <scope>NUCLEOTIDE SEQUENCE</scope>
    <source>
        <strain evidence="4">CNM-CM5793</strain>
        <strain evidence="5">CNM-CM6106</strain>
    </source>
</reference>
<organism evidence="5 7">
    <name type="scientific">Aspergillus hiratsukae</name>
    <dbReference type="NCBI Taxonomy" id="1194566"/>
    <lineage>
        <taxon>Eukaryota</taxon>
        <taxon>Fungi</taxon>
        <taxon>Dikarya</taxon>
        <taxon>Ascomycota</taxon>
        <taxon>Pezizomycotina</taxon>
        <taxon>Eurotiomycetes</taxon>
        <taxon>Eurotiomycetidae</taxon>
        <taxon>Eurotiales</taxon>
        <taxon>Aspergillaceae</taxon>
        <taxon>Aspergillus</taxon>
        <taxon>Aspergillus subgen. Fumigati</taxon>
    </lineage>
</organism>
<feature type="transmembrane region" description="Helical" evidence="2">
    <location>
        <begin position="174"/>
        <end position="193"/>
    </location>
</feature>